<keyword evidence="9" id="KW-1185">Reference proteome</keyword>
<feature type="transmembrane region" description="Helical" evidence="6">
    <location>
        <begin position="46"/>
        <end position="71"/>
    </location>
</feature>
<dbReference type="Proteomes" id="UP001194469">
    <property type="component" value="Unassembled WGS sequence"/>
</dbReference>
<feature type="domain" description="Lipopolysaccharide assembly protein A" evidence="7">
    <location>
        <begin position="36"/>
        <end position="95"/>
    </location>
</feature>
<feature type="region of interest" description="Disordered" evidence="5">
    <location>
        <begin position="105"/>
        <end position="131"/>
    </location>
</feature>
<evidence type="ECO:0000256" key="6">
    <source>
        <dbReference type="SAM" id="Phobius"/>
    </source>
</evidence>
<evidence type="ECO:0000256" key="4">
    <source>
        <dbReference type="ARBA" id="ARBA00023136"/>
    </source>
</evidence>
<dbReference type="InterPro" id="IPR010445">
    <property type="entry name" value="LapA_dom"/>
</dbReference>
<keyword evidence="3 6" id="KW-1133">Transmembrane helix</keyword>
<evidence type="ECO:0000256" key="3">
    <source>
        <dbReference type="ARBA" id="ARBA00022989"/>
    </source>
</evidence>
<comment type="caution">
    <text evidence="8">The sequence shown here is derived from an EMBL/GenBank/DDBJ whole genome shotgun (WGS) entry which is preliminary data.</text>
</comment>
<proteinExistence type="predicted"/>
<evidence type="ECO:0000256" key="5">
    <source>
        <dbReference type="SAM" id="MobiDB-lite"/>
    </source>
</evidence>
<keyword evidence="1" id="KW-1003">Cell membrane</keyword>
<gene>
    <name evidence="8" type="ORF">FVW20_00360</name>
</gene>
<dbReference type="Pfam" id="PF06305">
    <property type="entry name" value="LapA_dom"/>
    <property type="match status" value="1"/>
</dbReference>
<protein>
    <submittedName>
        <fullName evidence="8">LapA family protein</fullName>
    </submittedName>
</protein>
<keyword evidence="4 6" id="KW-0472">Membrane</keyword>
<keyword evidence="2 6" id="KW-0812">Transmembrane</keyword>
<evidence type="ECO:0000313" key="9">
    <source>
        <dbReference type="Proteomes" id="UP001194469"/>
    </source>
</evidence>
<dbReference type="EMBL" id="VRYY01000007">
    <property type="protein sequence ID" value="MBG3875516.1"/>
    <property type="molecule type" value="Genomic_DNA"/>
</dbReference>
<evidence type="ECO:0000313" key="8">
    <source>
        <dbReference type="EMBL" id="MBG3875516.1"/>
    </source>
</evidence>
<organism evidence="8 9">
    <name type="scientific">Nitratidesulfovibrio oxamicus</name>
    <dbReference type="NCBI Taxonomy" id="32016"/>
    <lineage>
        <taxon>Bacteria</taxon>
        <taxon>Pseudomonadati</taxon>
        <taxon>Thermodesulfobacteriota</taxon>
        <taxon>Desulfovibrionia</taxon>
        <taxon>Desulfovibrionales</taxon>
        <taxon>Desulfovibrionaceae</taxon>
        <taxon>Nitratidesulfovibrio</taxon>
    </lineage>
</organism>
<feature type="compositionally biased region" description="Low complexity" evidence="5">
    <location>
        <begin position="119"/>
        <end position="131"/>
    </location>
</feature>
<evidence type="ECO:0000256" key="2">
    <source>
        <dbReference type="ARBA" id="ARBA00022692"/>
    </source>
</evidence>
<name>A0ABS0IZB6_9BACT</name>
<sequence length="131" mass="14397">MRFVKVLVLVLVFFISMMFFVQNNAVLSQAVTLKLDLFFDTAWSSIALPFYFMILCAFLLGALSTMLMLMVSRLRAGAALRRANKRVRVLEKELNSLRNLPLETARKAPEPVAAPAPAPAAATEPTPAKAG</sequence>
<dbReference type="RefSeq" id="WP_196607801.1">
    <property type="nucleotide sequence ID" value="NZ_VRYY01000007.1"/>
</dbReference>
<evidence type="ECO:0000259" key="7">
    <source>
        <dbReference type="Pfam" id="PF06305"/>
    </source>
</evidence>
<reference evidence="8 9" key="1">
    <citation type="submission" date="2019-08" db="EMBL/GenBank/DDBJ databases">
        <authorList>
            <person name="Luo N."/>
        </authorList>
    </citation>
    <scope>NUCLEOTIDE SEQUENCE [LARGE SCALE GENOMIC DNA]</scope>
    <source>
        <strain evidence="8 9">NCIMB 9442</strain>
    </source>
</reference>
<evidence type="ECO:0000256" key="1">
    <source>
        <dbReference type="ARBA" id="ARBA00022475"/>
    </source>
</evidence>
<accession>A0ABS0IZB6</accession>